<protein>
    <submittedName>
        <fullName evidence="1">Uncharacterized protein</fullName>
    </submittedName>
</protein>
<dbReference type="AlphaFoldDB" id="A0AAD7HNP2"/>
<sequence length="201" mass="22361">MCLWPASLHKLAAPAGLATCVDRYSPESWVSLSGKVLALCEAAHPLPASSLHSYSIAIEDGAFIGKIFSHTRSRARVPEFLHAFYNHRRVSESRCAQILEMEKQIITTMTLADGEVQAQRDVSMRAQQSKGLNVLDTPGGDLKDICADMCMVFGYGPTDDADEWWVTWGRYKDPETYAEKGARLIEIYKLQSSKGAFDFHS</sequence>
<dbReference type="Gene3D" id="3.50.50.60">
    <property type="entry name" value="FAD/NAD(P)-binding domain"/>
    <property type="match status" value="1"/>
</dbReference>
<dbReference type="EMBL" id="JARKIB010000203">
    <property type="protein sequence ID" value="KAJ7724394.1"/>
    <property type="molecule type" value="Genomic_DNA"/>
</dbReference>
<proteinExistence type="predicted"/>
<keyword evidence="2" id="KW-1185">Reference proteome</keyword>
<evidence type="ECO:0000313" key="2">
    <source>
        <dbReference type="Proteomes" id="UP001215598"/>
    </source>
</evidence>
<name>A0AAD7HNP2_9AGAR</name>
<reference evidence="1" key="1">
    <citation type="submission" date="2023-03" db="EMBL/GenBank/DDBJ databases">
        <title>Massive genome expansion in bonnet fungi (Mycena s.s.) driven by repeated elements and novel gene families across ecological guilds.</title>
        <authorList>
            <consortium name="Lawrence Berkeley National Laboratory"/>
            <person name="Harder C.B."/>
            <person name="Miyauchi S."/>
            <person name="Viragh M."/>
            <person name="Kuo A."/>
            <person name="Thoen E."/>
            <person name="Andreopoulos B."/>
            <person name="Lu D."/>
            <person name="Skrede I."/>
            <person name="Drula E."/>
            <person name="Henrissat B."/>
            <person name="Morin E."/>
            <person name="Kohler A."/>
            <person name="Barry K."/>
            <person name="LaButti K."/>
            <person name="Morin E."/>
            <person name="Salamov A."/>
            <person name="Lipzen A."/>
            <person name="Mereny Z."/>
            <person name="Hegedus B."/>
            <person name="Baldrian P."/>
            <person name="Stursova M."/>
            <person name="Weitz H."/>
            <person name="Taylor A."/>
            <person name="Grigoriev I.V."/>
            <person name="Nagy L.G."/>
            <person name="Martin F."/>
            <person name="Kauserud H."/>
        </authorList>
    </citation>
    <scope>NUCLEOTIDE SEQUENCE</scope>
    <source>
        <strain evidence="1">CBHHK182m</strain>
    </source>
</reference>
<accession>A0AAD7HNP2</accession>
<dbReference type="Proteomes" id="UP001215598">
    <property type="component" value="Unassembled WGS sequence"/>
</dbReference>
<evidence type="ECO:0000313" key="1">
    <source>
        <dbReference type="EMBL" id="KAJ7724394.1"/>
    </source>
</evidence>
<organism evidence="1 2">
    <name type="scientific">Mycena metata</name>
    <dbReference type="NCBI Taxonomy" id="1033252"/>
    <lineage>
        <taxon>Eukaryota</taxon>
        <taxon>Fungi</taxon>
        <taxon>Dikarya</taxon>
        <taxon>Basidiomycota</taxon>
        <taxon>Agaricomycotina</taxon>
        <taxon>Agaricomycetes</taxon>
        <taxon>Agaricomycetidae</taxon>
        <taxon>Agaricales</taxon>
        <taxon>Marasmiineae</taxon>
        <taxon>Mycenaceae</taxon>
        <taxon>Mycena</taxon>
    </lineage>
</organism>
<comment type="caution">
    <text evidence="1">The sequence shown here is derived from an EMBL/GenBank/DDBJ whole genome shotgun (WGS) entry which is preliminary data.</text>
</comment>
<dbReference type="InterPro" id="IPR036188">
    <property type="entry name" value="FAD/NAD-bd_sf"/>
</dbReference>
<gene>
    <name evidence="1" type="ORF">B0H16DRAFT_1736774</name>
</gene>